<dbReference type="Gene3D" id="2.30.42.10">
    <property type="match status" value="1"/>
</dbReference>
<evidence type="ECO:0000256" key="11">
    <source>
        <dbReference type="ARBA" id="ARBA00023163"/>
    </source>
</evidence>
<dbReference type="PANTHER" id="PTHR12259:SF2">
    <property type="entry name" value="PDZ DOMAIN-CONTAINING PROTEIN GIPC3"/>
    <property type="match status" value="1"/>
</dbReference>
<feature type="compositionally biased region" description="Polar residues" evidence="19">
    <location>
        <begin position="1449"/>
        <end position="1479"/>
    </location>
</feature>
<dbReference type="FunFam" id="1.10.30.10:FF:000034">
    <property type="entry name" value="SWI/SNF-related matrix-associated regulator of chromatin subfamily E member 1-related"/>
    <property type="match status" value="1"/>
</dbReference>
<evidence type="ECO:0000256" key="18">
    <source>
        <dbReference type="SAM" id="Coils"/>
    </source>
</evidence>
<feature type="compositionally biased region" description="Polar residues" evidence="19">
    <location>
        <begin position="1363"/>
        <end position="1377"/>
    </location>
</feature>
<feature type="compositionally biased region" description="Basic and acidic residues" evidence="19">
    <location>
        <begin position="1334"/>
        <end position="1344"/>
    </location>
</feature>
<evidence type="ECO:0000256" key="13">
    <source>
        <dbReference type="ARBA" id="ARBA00023306"/>
    </source>
</evidence>
<feature type="region of interest" description="Disordered" evidence="19">
    <location>
        <begin position="936"/>
        <end position="978"/>
    </location>
</feature>
<dbReference type="PROSITE" id="PS50118">
    <property type="entry name" value="HMG_BOX_2"/>
    <property type="match status" value="1"/>
</dbReference>
<feature type="compositionally biased region" description="Low complexity" evidence="19">
    <location>
        <begin position="1650"/>
        <end position="1659"/>
    </location>
</feature>
<feature type="compositionally biased region" description="Low complexity" evidence="19">
    <location>
        <begin position="1755"/>
        <end position="1783"/>
    </location>
</feature>
<evidence type="ECO:0000256" key="4">
    <source>
        <dbReference type="ARBA" id="ARBA00022499"/>
    </source>
</evidence>
<evidence type="ECO:0000259" key="20">
    <source>
        <dbReference type="PROSITE" id="PS50106"/>
    </source>
</evidence>
<dbReference type="InterPro" id="IPR009071">
    <property type="entry name" value="HMG_box_dom"/>
</dbReference>
<comment type="function">
    <text evidence="14">Required for correct progression through G2 phase of the cell cycle and entry into mitosis. Required for RCOR1/CoREST mediated repression of neuronal specific gene promoters.</text>
</comment>
<evidence type="ECO:0000256" key="2">
    <source>
        <dbReference type="ARBA" id="ARBA00009011"/>
    </source>
</evidence>
<evidence type="ECO:0000256" key="3">
    <source>
        <dbReference type="ARBA" id="ARBA00022454"/>
    </source>
</evidence>
<feature type="compositionally biased region" description="Basic and acidic residues" evidence="19">
    <location>
        <begin position="32"/>
        <end position="55"/>
    </location>
</feature>
<feature type="compositionally biased region" description="Polar residues" evidence="19">
    <location>
        <begin position="1497"/>
        <end position="1521"/>
    </location>
</feature>
<comment type="caution">
    <text evidence="22">The sequence shown here is derived from an EMBL/GenBank/DDBJ whole genome shotgun (WGS) entry which is preliminary data.</text>
</comment>
<feature type="region of interest" description="Disordered" evidence="19">
    <location>
        <begin position="1"/>
        <end position="74"/>
    </location>
</feature>
<evidence type="ECO:0000256" key="1">
    <source>
        <dbReference type="ARBA" id="ARBA00004286"/>
    </source>
</evidence>
<feature type="compositionally biased region" description="Polar residues" evidence="19">
    <location>
        <begin position="1404"/>
        <end position="1420"/>
    </location>
</feature>
<feature type="compositionally biased region" description="Basic residues" evidence="19">
    <location>
        <begin position="445"/>
        <end position="457"/>
    </location>
</feature>
<feature type="non-terminal residue" evidence="22">
    <location>
        <position position="1828"/>
    </location>
</feature>
<evidence type="ECO:0000256" key="16">
    <source>
        <dbReference type="ARBA" id="ARBA00083603"/>
    </source>
</evidence>
<feature type="DNA-binding region" description="HMG box" evidence="17">
    <location>
        <begin position="462"/>
        <end position="530"/>
    </location>
</feature>
<feature type="compositionally biased region" description="Pro residues" evidence="19">
    <location>
        <begin position="367"/>
        <end position="379"/>
    </location>
</feature>
<evidence type="ECO:0000313" key="22">
    <source>
        <dbReference type="EMBL" id="KAG8519121.1"/>
    </source>
</evidence>
<dbReference type="SMART" id="SM00228">
    <property type="entry name" value="PDZ"/>
    <property type="match status" value="1"/>
</dbReference>
<keyword evidence="3" id="KW-0158">Chromosome</keyword>
<dbReference type="GO" id="GO:0003677">
    <property type="term" value="F:DNA binding"/>
    <property type="evidence" value="ECO:0007669"/>
    <property type="project" value="UniProtKB-UniRule"/>
</dbReference>
<keyword evidence="13" id="KW-0131">Cell cycle</keyword>
<dbReference type="Pfam" id="PF25082">
    <property type="entry name" value="GIPC1_GH2"/>
    <property type="match status" value="1"/>
</dbReference>
<keyword evidence="9 18" id="KW-0175">Coiled coil</keyword>
<feature type="coiled-coil region" evidence="18">
    <location>
        <begin position="588"/>
        <end position="643"/>
    </location>
</feature>
<keyword evidence="23" id="KW-1185">Reference proteome</keyword>
<dbReference type="Pfam" id="PF00505">
    <property type="entry name" value="HMG_box"/>
    <property type="match status" value="1"/>
</dbReference>
<feature type="compositionally biased region" description="Polar residues" evidence="19">
    <location>
        <begin position="1605"/>
        <end position="1643"/>
    </location>
</feature>
<dbReference type="InterPro" id="IPR036034">
    <property type="entry name" value="PDZ_sf"/>
</dbReference>
<dbReference type="CDD" id="cd21180">
    <property type="entry name" value="GH2_GIPC"/>
    <property type="match status" value="1"/>
</dbReference>
<evidence type="ECO:0000313" key="23">
    <source>
        <dbReference type="Proteomes" id="UP000700334"/>
    </source>
</evidence>
<evidence type="ECO:0000256" key="6">
    <source>
        <dbReference type="ARBA" id="ARBA00022843"/>
    </source>
</evidence>
<feature type="compositionally biased region" description="Low complexity" evidence="19">
    <location>
        <begin position="1575"/>
        <end position="1585"/>
    </location>
</feature>
<feature type="compositionally biased region" description="Pro residues" evidence="19">
    <location>
        <begin position="1317"/>
        <end position="1329"/>
    </location>
</feature>
<feature type="region of interest" description="Disordered" evidence="19">
    <location>
        <begin position="307"/>
        <end position="387"/>
    </location>
</feature>
<dbReference type="PROSITE" id="PS50106">
    <property type="entry name" value="PDZ"/>
    <property type="match status" value="1"/>
</dbReference>
<evidence type="ECO:0000256" key="12">
    <source>
        <dbReference type="ARBA" id="ARBA00023242"/>
    </source>
</evidence>
<dbReference type="EMBL" id="JAGFMF010011614">
    <property type="protein sequence ID" value="KAG8519121.1"/>
    <property type="molecule type" value="Genomic_DNA"/>
</dbReference>
<feature type="region of interest" description="Disordered" evidence="19">
    <location>
        <begin position="425"/>
        <end position="463"/>
    </location>
</feature>
<name>A0A8J6AGR6_GALPY</name>
<proteinExistence type="inferred from homology"/>
<sequence>GGHAQVGAPVWDTGINGRRHEDARTASTNRQNCEDRQDEGAAAAAERRSSPEEHLQLPPPDARPASTARPSRRSDILVAPVQLREARGCFDLLSDFDPGWGWHREKARRPAQRELRAATGSCRTGRCCLPQQNCPVSASACCGHAPPALELLEPHWALQRLRRSRSQSALIGPESGRAQPNLTYRLPPYLPTSHAAPRHPQPIANRRADLHLHGHAPEEGRTQSDRSQGTSLACRGGVGGAVRNRALPRGDRPTKDPWGARPRGPPRPRIRPPHAPWARLPSPLPPTVSDLKPLARFPLIRPRVCVPGAAGSGHVPRPQAARRGRCVSATSPPPAHSGPQPSLCPPVRSASVPAPRVLSPPAHDRPSPPSPSPDLSPPDPDARCSRGRLSLGAGVGVIVASRGSRTAGGKAPGQHGGFVVAVKQERGDGPRAGEKGSQEEEPVKKRGWPKGKKRKKILPNGPKAPVTGYVRFLNERREQIRTRHPDLPFPEITKMLGAEWSKLQPAEKQRYLDEAEREKQQYMKELRAYQQSEAYKMCTEKIQEKKIKKEDSGSGLMNTLLNGHKGGDCEGFSTFDVPIFTEEFLDQNKAREAELRRLRKMNVAFEEQNAVLQRHTQSMNSARERLEQELALEERRTLALQQQLQAVRQALTASFASLPVPGTGETPTLSTLDFYMARLHGAIERDPAQHEKLIVRIKEILAQVARPGEGRLQEAIRRRRWSGGRTSTAMESAGPREARGDEAPCQSAPHPAPAETQAAPPAPTAPRVRPRLVFRTQLAHGSPTGKIEGFTNVRELYAKIAEAFGIAPTEILFCTLNSHKVDMQKLLGGQIGLEDFIFAHVRGETKEVEVTKTEDALGLTITDNGAGYAFIKRIKEGSIINRIEAVCVGDSIEAINDHSIVGCRHYEVAKMLRELPKSQPFTLRLVQPKRAFDMIGQRSRSSKGPGDSHVTSGRETLRLRPGGAATVEEAPSEFEEEASRRVDDLLESYMGIRDPELASTMVETSKKTVSVQEFARHLDSVLGEFAFPDEFVVEGGLQLVCPRAERGHSPEPSPLPQPSRLVPEAQLCSRAQFRPEAQACPRSQSSPHTQLPPRAQDGCKAKLTTRTPPSSEFQPSPHTQPPSGNPDPSAARSSSRAQGSSETELTSGAQSSSKSWPSSETKPGSRAQLSPETKPKPETQPYSRIQASSDTEFFSRPQSSSETQPSSRTQPSSQAQPSPRAQESSEAKPSSDSKSSSGSRTRSVASCPRTQPGSGTQGSSMTRPLPDTQPSLGRLVSSGVQARLEQQPGRRNQTSAASKEDAQPQTNSQTQNSSGPPVGPAPPTGPRPQPCSETELHLHPRPGHEAQPSSSADVSSEHESSATSRADATTRPSSRMQTRPEIPSAPEAKPASRTQLDVQPRYLSRTQTSSRVQFSSGTQTDIEDWPSSRVQSRTHLHSGAQTDAGIPASSKTPSVAKAQLSSRTQLNTGIQPSPGTQTRAAKDLGSKTVARLESKLNSETQLCPETEPTSGTQIISKTIPSSRHRLQVTARGSAGAESDFGNQSSSGTHLISRDQPSPGTRTSMRTQPSPGALVSSRTQSSSETRQSSRDQLSPRPQFNPRIQLGSETQPSSRTQASNGAQLSSVSQSISGVHLSPRTQSSSEIRLRSETQTGSGTQTSVRTQLSSGTHLSSRIQPASGAQPSSRTQLNSKNGLHPGSDPRTQPDPPPPSQPQCPGPPPRASPPISSKTSGPKPQPQDQVHGTLTSPGSAFHLTPKPQAPAAPQKPALSSKSQPEPQKSSQPSMPGIPSSAPRVSLLCPQTPEPPAQGPVPSSSLLRKSEPLPHQGGL</sequence>
<evidence type="ECO:0000256" key="10">
    <source>
        <dbReference type="ARBA" id="ARBA00023125"/>
    </source>
</evidence>
<dbReference type="PANTHER" id="PTHR12259">
    <property type="entry name" value="RGS-GAIP INTERACTING PROTEIN GIPC"/>
    <property type="match status" value="1"/>
</dbReference>
<feature type="compositionally biased region" description="Polar residues" evidence="19">
    <location>
        <begin position="1660"/>
        <end position="1692"/>
    </location>
</feature>
<keyword evidence="6" id="KW-0832">Ubl conjugation</keyword>
<dbReference type="OrthoDB" id="9450903at2759"/>
<dbReference type="Gene3D" id="1.10.30.10">
    <property type="entry name" value="High mobility group box domain"/>
    <property type="match status" value="1"/>
</dbReference>
<feature type="compositionally biased region" description="Polar residues" evidence="19">
    <location>
        <begin position="1180"/>
        <end position="1192"/>
    </location>
</feature>
<feature type="domain" description="HMG box" evidence="21">
    <location>
        <begin position="462"/>
        <end position="530"/>
    </location>
</feature>
<reference evidence="22" key="1">
    <citation type="journal article" date="2021" name="Evol. Appl.">
        <title>The genome of the Pyrenean desman and the effects of bottlenecks and inbreeding on the genomic landscape of an endangered species.</title>
        <authorList>
            <person name="Escoda L."/>
            <person name="Castresana J."/>
        </authorList>
    </citation>
    <scope>NUCLEOTIDE SEQUENCE</scope>
    <source>
        <strain evidence="22">IBE-C5619</strain>
    </source>
</reference>
<feature type="compositionally biased region" description="Basic and acidic residues" evidence="19">
    <location>
        <begin position="425"/>
        <end position="444"/>
    </location>
</feature>
<feature type="compositionally biased region" description="Low complexity" evidence="19">
    <location>
        <begin position="1129"/>
        <end position="1159"/>
    </location>
</feature>
<dbReference type="Pfam" id="PF25083">
    <property type="entry name" value="GIPC1_GH1"/>
    <property type="match status" value="1"/>
</dbReference>
<feature type="compositionally biased region" description="Polar residues" evidence="19">
    <location>
        <begin position="1104"/>
        <end position="1117"/>
    </location>
</feature>
<dbReference type="InterPro" id="IPR055349">
    <property type="entry name" value="GH2_GIPC"/>
</dbReference>
<gene>
    <name evidence="22" type="ORF">J0S82_005946</name>
</gene>
<comment type="similarity">
    <text evidence="2">Belongs to the GIPC family.</text>
</comment>
<evidence type="ECO:0000256" key="14">
    <source>
        <dbReference type="ARBA" id="ARBA00055826"/>
    </source>
</evidence>
<evidence type="ECO:0000256" key="7">
    <source>
        <dbReference type="ARBA" id="ARBA00022853"/>
    </source>
</evidence>
<dbReference type="Proteomes" id="UP000700334">
    <property type="component" value="Unassembled WGS sequence"/>
</dbReference>
<evidence type="ECO:0000256" key="17">
    <source>
        <dbReference type="PROSITE-ProRule" id="PRU00267"/>
    </source>
</evidence>
<dbReference type="GO" id="GO:0005694">
    <property type="term" value="C:chromosome"/>
    <property type="evidence" value="ECO:0007669"/>
    <property type="project" value="UniProtKB-SubCell"/>
</dbReference>
<keyword evidence="10 17" id="KW-0238">DNA-binding</keyword>
<evidence type="ECO:0000256" key="8">
    <source>
        <dbReference type="ARBA" id="ARBA00023015"/>
    </source>
</evidence>
<dbReference type="Pfam" id="PF00595">
    <property type="entry name" value="PDZ"/>
    <property type="match status" value="1"/>
</dbReference>
<keyword evidence="8" id="KW-0805">Transcription regulation</keyword>
<organism evidence="22 23">
    <name type="scientific">Galemys pyrenaicus</name>
    <name type="common">Iberian desman</name>
    <name type="synonym">Pyrenean desman</name>
    <dbReference type="NCBI Taxonomy" id="202257"/>
    <lineage>
        <taxon>Eukaryota</taxon>
        <taxon>Metazoa</taxon>
        <taxon>Chordata</taxon>
        <taxon>Craniata</taxon>
        <taxon>Vertebrata</taxon>
        <taxon>Euteleostomi</taxon>
        <taxon>Mammalia</taxon>
        <taxon>Eutheria</taxon>
        <taxon>Laurasiatheria</taxon>
        <taxon>Eulipotyphla</taxon>
        <taxon>Talpidae</taxon>
        <taxon>Galemys</taxon>
    </lineage>
</organism>
<feature type="region of interest" description="Disordered" evidence="19">
    <location>
        <begin position="216"/>
        <end position="284"/>
    </location>
</feature>
<feature type="compositionally biased region" description="Basic and acidic residues" evidence="19">
    <location>
        <begin position="1480"/>
        <end position="1496"/>
    </location>
</feature>
<feature type="compositionally biased region" description="Polar residues" evidence="19">
    <location>
        <begin position="1725"/>
        <end position="1748"/>
    </location>
</feature>
<dbReference type="SUPFAM" id="SSF50156">
    <property type="entry name" value="PDZ domain-like"/>
    <property type="match status" value="1"/>
</dbReference>
<dbReference type="InterPro" id="IPR001478">
    <property type="entry name" value="PDZ"/>
</dbReference>
<keyword evidence="12 17" id="KW-0539">Nucleus</keyword>
<accession>A0A8J6AGR6</accession>
<feature type="compositionally biased region" description="Polar residues" evidence="19">
    <location>
        <begin position="1540"/>
        <end position="1569"/>
    </location>
</feature>
<keyword evidence="4" id="KW-1017">Isopeptide bond</keyword>
<protein>
    <recommendedName>
        <fullName evidence="15">SWI/SNF-related matrix-associated actin-dependent regulator of chromatin subfamily E member 1-related</fullName>
    </recommendedName>
    <alternativeName>
        <fullName evidence="16">HMG box-containing protein 20B</fullName>
    </alternativeName>
</protein>
<dbReference type="CDD" id="cd23079">
    <property type="entry name" value="PDZ_GIPC3"/>
    <property type="match status" value="1"/>
</dbReference>
<evidence type="ECO:0000259" key="21">
    <source>
        <dbReference type="PROSITE" id="PS50118"/>
    </source>
</evidence>
<keyword evidence="7" id="KW-0156">Chromatin regulator</keyword>
<dbReference type="InterPro" id="IPR056814">
    <property type="entry name" value="GIPC1-3_GH1"/>
</dbReference>
<feature type="compositionally biased region" description="Low complexity" evidence="19">
    <location>
        <begin position="1305"/>
        <end position="1316"/>
    </location>
</feature>
<feature type="compositionally biased region" description="Polar residues" evidence="19">
    <location>
        <begin position="1248"/>
        <end position="1262"/>
    </location>
</feature>
<feature type="region of interest" description="Disordered" evidence="19">
    <location>
        <begin position="1075"/>
        <end position="1828"/>
    </location>
</feature>
<dbReference type="InterPro" id="IPR036910">
    <property type="entry name" value="HMG_box_dom_sf"/>
</dbReference>
<dbReference type="CDD" id="cd22018">
    <property type="entry name" value="HMG-box_HMG20B"/>
    <property type="match status" value="1"/>
</dbReference>
<feature type="compositionally biased region" description="Low complexity" evidence="19">
    <location>
        <begin position="1195"/>
        <end position="1222"/>
    </location>
</feature>
<dbReference type="GO" id="GO:0006325">
    <property type="term" value="P:chromatin organization"/>
    <property type="evidence" value="ECO:0007669"/>
    <property type="project" value="UniProtKB-KW"/>
</dbReference>
<evidence type="ECO:0000256" key="15">
    <source>
        <dbReference type="ARBA" id="ARBA00067596"/>
    </source>
</evidence>
<feature type="compositionally biased region" description="Pro residues" evidence="19">
    <location>
        <begin position="1703"/>
        <end position="1722"/>
    </location>
</feature>
<evidence type="ECO:0000256" key="19">
    <source>
        <dbReference type="SAM" id="MobiDB-lite"/>
    </source>
</evidence>
<keyword evidence="5" id="KW-0597">Phosphoprotein</keyword>
<keyword evidence="11" id="KW-0804">Transcription</keyword>
<dbReference type="SUPFAM" id="SSF47095">
    <property type="entry name" value="HMG-box"/>
    <property type="match status" value="1"/>
</dbReference>
<feature type="domain" description="PDZ" evidence="20">
    <location>
        <begin position="847"/>
        <end position="914"/>
    </location>
</feature>
<feature type="compositionally biased region" description="Low complexity" evidence="19">
    <location>
        <begin position="1232"/>
        <end position="1246"/>
    </location>
</feature>
<dbReference type="SMART" id="SM00398">
    <property type="entry name" value="HMG"/>
    <property type="match status" value="1"/>
</dbReference>
<evidence type="ECO:0000256" key="9">
    <source>
        <dbReference type="ARBA" id="ARBA00023054"/>
    </source>
</evidence>
<dbReference type="InterPro" id="IPR017379">
    <property type="entry name" value="GIPC1/2/3"/>
</dbReference>
<feature type="region of interest" description="Disordered" evidence="19">
    <location>
        <begin position="717"/>
        <end position="767"/>
    </location>
</feature>
<dbReference type="FunFam" id="2.30.42.10:FF:000097">
    <property type="entry name" value="PDZ domain-containing protein GIPC1 isoform 1"/>
    <property type="match status" value="1"/>
</dbReference>
<dbReference type="GO" id="GO:0005634">
    <property type="term" value="C:nucleus"/>
    <property type="evidence" value="ECO:0007669"/>
    <property type="project" value="UniProtKB-UniRule"/>
</dbReference>
<evidence type="ECO:0000256" key="5">
    <source>
        <dbReference type="ARBA" id="ARBA00022553"/>
    </source>
</evidence>
<comment type="subcellular location">
    <subcellularLocation>
        <location evidence="1">Chromosome</location>
    </subcellularLocation>
</comment>